<organism evidence="17 18">
    <name type="scientific">Oceanibaculum indicum</name>
    <dbReference type="NCBI Taxonomy" id="526216"/>
    <lineage>
        <taxon>Bacteria</taxon>
        <taxon>Pseudomonadati</taxon>
        <taxon>Pseudomonadota</taxon>
        <taxon>Alphaproteobacteria</taxon>
        <taxon>Rhodospirillales</taxon>
        <taxon>Oceanibaculaceae</taxon>
        <taxon>Oceanibaculum</taxon>
    </lineage>
</organism>
<dbReference type="PROSITE" id="PS50846">
    <property type="entry name" value="HMA_2"/>
    <property type="match status" value="1"/>
</dbReference>
<keyword evidence="13" id="KW-0406">Ion transport</keyword>
<accession>A0A420WNJ2</accession>
<evidence type="ECO:0000256" key="3">
    <source>
        <dbReference type="ARBA" id="ARBA00022448"/>
    </source>
</evidence>
<dbReference type="InterPro" id="IPR023299">
    <property type="entry name" value="ATPase_P-typ_cyto_dom_N"/>
</dbReference>
<dbReference type="GO" id="GO:0005886">
    <property type="term" value="C:plasma membrane"/>
    <property type="evidence" value="ECO:0007669"/>
    <property type="project" value="UniProtKB-SubCell"/>
</dbReference>
<dbReference type="Proteomes" id="UP000277424">
    <property type="component" value="Unassembled WGS sequence"/>
</dbReference>
<dbReference type="InterPro" id="IPR001757">
    <property type="entry name" value="P_typ_ATPase"/>
</dbReference>
<comment type="caution">
    <text evidence="17">The sequence shown here is derived from an EMBL/GenBank/DDBJ whole genome shotgun (WGS) entry which is preliminary data.</text>
</comment>
<dbReference type="InterPro" id="IPR059000">
    <property type="entry name" value="ATPase_P-type_domA"/>
</dbReference>
<dbReference type="RefSeq" id="WP_121217115.1">
    <property type="nucleotide sequence ID" value="NZ_RBIG01000001.1"/>
</dbReference>
<dbReference type="NCBIfam" id="TIGR01494">
    <property type="entry name" value="ATPase_P-type"/>
    <property type="match status" value="2"/>
</dbReference>
<evidence type="ECO:0000256" key="1">
    <source>
        <dbReference type="ARBA" id="ARBA00004651"/>
    </source>
</evidence>
<feature type="transmembrane region" description="Helical" evidence="15">
    <location>
        <begin position="754"/>
        <end position="774"/>
    </location>
</feature>
<dbReference type="AlphaFoldDB" id="A0A420WNJ2"/>
<name>A0A420WNJ2_9PROT</name>
<dbReference type="SUPFAM" id="SSF81653">
    <property type="entry name" value="Calcium ATPase, transduction domain A"/>
    <property type="match status" value="1"/>
</dbReference>
<evidence type="ECO:0000256" key="12">
    <source>
        <dbReference type="ARBA" id="ARBA00022989"/>
    </source>
</evidence>
<keyword evidence="8 15" id="KW-0547">Nucleotide-binding</keyword>
<comment type="subcellular location">
    <subcellularLocation>
        <location evidence="1">Cell membrane</location>
        <topology evidence="1">Multi-pass membrane protein</topology>
    </subcellularLocation>
</comment>
<dbReference type="InterPro" id="IPR021993">
    <property type="entry name" value="ATPase-cat-bd"/>
</dbReference>
<gene>
    <name evidence="17" type="ORF">BCL74_0372</name>
</gene>
<reference evidence="17 18" key="1">
    <citation type="submission" date="2018-10" db="EMBL/GenBank/DDBJ databases">
        <title>Comparative analysis of microorganisms from saline springs in Andes Mountain Range, Colombia.</title>
        <authorList>
            <person name="Rubin E."/>
        </authorList>
    </citation>
    <scope>NUCLEOTIDE SEQUENCE [LARGE SCALE GENOMIC DNA]</scope>
    <source>
        <strain evidence="17 18">USBA 36</strain>
    </source>
</reference>
<dbReference type="NCBIfam" id="TIGR01512">
    <property type="entry name" value="ATPase-IB2_Cd"/>
    <property type="match status" value="1"/>
</dbReference>
<dbReference type="PANTHER" id="PTHR43520">
    <property type="entry name" value="ATP7, ISOFORM B"/>
    <property type="match status" value="1"/>
</dbReference>
<dbReference type="GO" id="GO:0055070">
    <property type="term" value="P:copper ion homeostasis"/>
    <property type="evidence" value="ECO:0007669"/>
    <property type="project" value="TreeGrafter"/>
</dbReference>
<evidence type="ECO:0000259" key="16">
    <source>
        <dbReference type="PROSITE" id="PS50846"/>
    </source>
</evidence>
<dbReference type="Gene3D" id="3.40.1110.10">
    <property type="entry name" value="Calcium-transporting ATPase, cytoplasmic domain N"/>
    <property type="match status" value="1"/>
</dbReference>
<dbReference type="Gene3D" id="2.70.150.10">
    <property type="entry name" value="Calcium-transporting ATPase, cytoplasmic transduction domain A"/>
    <property type="match status" value="1"/>
</dbReference>
<dbReference type="PROSITE" id="PS00154">
    <property type="entry name" value="ATPASE_E1_E2"/>
    <property type="match status" value="1"/>
</dbReference>
<dbReference type="InterPro" id="IPR006121">
    <property type="entry name" value="HMA_dom"/>
</dbReference>
<feature type="transmembrane region" description="Helical" evidence="15">
    <location>
        <begin position="166"/>
        <end position="186"/>
    </location>
</feature>
<dbReference type="InterPro" id="IPR027256">
    <property type="entry name" value="P-typ_ATPase_IB"/>
</dbReference>
<dbReference type="OrthoDB" id="9760802at2"/>
<keyword evidence="7 15" id="KW-0479">Metal-binding</keyword>
<feature type="transmembrane region" description="Helical" evidence="15">
    <location>
        <begin position="445"/>
        <end position="469"/>
    </location>
</feature>
<feature type="transmembrane region" description="Helical" evidence="15">
    <location>
        <begin position="235"/>
        <end position="253"/>
    </location>
</feature>
<evidence type="ECO:0000256" key="11">
    <source>
        <dbReference type="ARBA" id="ARBA00022967"/>
    </source>
</evidence>
<keyword evidence="3" id="KW-0813">Transport</keyword>
<evidence type="ECO:0000256" key="6">
    <source>
        <dbReference type="ARBA" id="ARBA00022692"/>
    </source>
</evidence>
<evidence type="ECO:0000256" key="4">
    <source>
        <dbReference type="ARBA" id="ARBA00022475"/>
    </source>
</evidence>
<dbReference type="GO" id="GO:0005524">
    <property type="term" value="F:ATP binding"/>
    <property type="evidence" value="ECO:0007669"/>
    <property type="project" value="UniProtKB-UniRule"/>
</dbReference>
<evidence type="ECO:0000256" key="5">
    <source>
        <dbReference type="ARBA" id="ARBA00022553"/>
    </source>
</evidence>
<feature type="domain" description="HMA" evidence="16">
    <location>
        <begin position="78"/>
        <end position="144"/>
    </location>
</feature>
<evidence type="ECO:0000256" key="15">
    <source>
        <dbReference type="RuleBase" id="RU362081"/>
    </source>
</evidence>
<evidence type="ECO:0000256" key="13">
    <source>
        <dbReference type="ARBA" id="ARBA00023065"/>
    </source>
</evidence>
<dbReference type="InterPro" id="IPR036163">
    <property type="entry name" value="HMA_dom_sf"/>
</dbReference>
<dbReference type="GO" id="GO:0005507">
    <property type="term" value="F:copper ion binding"/>
    <property type="evidence" value="ECO:0007669"/>
    <property type="project" value="TreeGrafter"/>
</dbReference>
<proteinExistence type="inferred from homology"/>
<dbReference type="CDD" id="cd00371">
    <property type="entry name" value="HMA"/>
    <property type="match status" value="1"/>
</dbReference>
<dbReference type="Pfam" id="PF00702">
    <property type="entry name" value="Hydrolase"/>
    <property type="match status" value="1"/>
</dbReference>
<dbReference type="PRINTS" id="PR00119">
    <property type="entry name" value="CATATPASE"/>
</dbReference>
<evidence type="ECO:0000256" key="9">
    <source>
        <dbReference type="ARBA" id="ARBA00022840"/>
    </source>
</evidence>
<dbReference type="Gene3D" id="3.40.50.1000">
    <property type="entry name" value="HAD superfamily/HAD-like"/>
    <property type="match status" value="1"/>
</dbReference>
<dbReference type="SUPFAM" id="SSF55008">
    <property type="entry name" value="HMA, heavy metal-associated domain"/>
    <property type="match status" value="1"/>
</dbReference>
<comment type="similarity">
    <text evidence="2 15">Belongs to the cation transport ATPase (P-type) (TC 3.A.3) family. Type IB subfamily.</text>
</comment>
<sequence>MTESCLHCEQPIPDGFPAAAQFCCNGCEAAYHTIRGLGLDTYYARRSIDPALAPPQPEEDAPARDYAALVQHGDDGIDRLYLMVDGLHCAACVWLIESVLARHAGVVAARLNMTTRRLRLEWRAAEADANALVAAITALGYRVAPFDPARLADTQSQTERTLLRSLAVAGFAAGNVMLLSVAIWAGHFQDMGPATRDLMHWVSALIALPAIAYSGQPFFRSALSALAARRTNMDVPISIGVVLTAGVSLLETMRGGPHAYFDSAITLLFFLLIGRYLDARARGKVRGTAEHLLALNATAVTVQQADGGTKLLPVERVAPGMIVLVAAGSRVPVDGRITDGQSDLDTSLITGESLPGTAGPGDMVHAGTLNLTAPLKLTVTAVGEGTLLAEIVRLTETAEQGRARYVALADRVSRLYAPVVHLLALIAFLGWIALGGLAWQPALMIAVAVLIITCPCALALAVPSVQVLATGRLMRRGILLKSATALERLVQIDRVVFDKTGTLTLGRPELIDTDMPPKILELAARIAAASRHPLAQALVKAVPGATAPDGVREEPGAGLAWGDIRLGSRRWTGVSGDAAADSDGPELWLARPGEPPVRFRFRDTLRADAAEVIATLKARGATLSLLSGDRPGSVEATAQAAGIADWRAECLPADKVTAIRAWVDAGDKVLMVGDGLNDAPALAAATVSLSPASAAEISQNAADAVFQGERLSPILEILAVATKADRLVRQNFAIALGYNMLAVPLAMAGHVTPLIAAIAMSSSSILVIGNALRLNWGPKDGNRL</sequence>
<protein>
    <submittedName>
        <fullName evidence="17">Cu2+-exporting ATPase</fullName>
    </submittedName>
</protein>
<evidence type="ECO:0000256" key="10">
    <source>
        <dbReference type="ARBA" id="ARBA00022842"/>
    </source>
</evidence>
<dbReference type="Pfam" id="PF00122">
    <property type="entry name" value="E1-E2_ATPase"/>
    <property type="match status" value="1"/>
</dbReference>
<dbReference type="Gene3D" id="3.30.70.100">
    <property type="match status" value="1"/>
</dbReference>
<dbReference type="NCBIfam" id="TIGR01511">
    <property type="entry name" value="ATPase-IB1_Cu"/>
    <property type="match status" value="1"/>
</dbReference>
<dbReference type="PANTHER" id="PTHR43520:SF5">
    <property type="entry name" value="CATION-TRANSPORTING P-TYPE ATPASE-RELATED"/>
    <property type="match status" value="1"/>
</dbReference>
<evidence type="ECO:0000256" key="8">
    <source>
        <dbReference type="ARBA" id="ARBA00022741"/>
    </source>
</evidence>
<dbReference type="EMBL" id="RBIG01000001">
    <property type="protein sequence ID" value="RKQ72604.1"/>
    <property type="molecule type" value="Genomic_DNA"/>
</dbReference>
<dbReference type="InterPro" id="IPR036412">
    <property type="entry name" value="HAD-like_sf"/>
</dbReference>
<keyword evidence="11" id="KW-1278">Translocase</keyword>
<dbReference type="NCBIfam" id="TIGR01525">
    <property type="entry name" value="ATPase-IB_hvy"/>
    <property type="match status" value="1"/>
</dbReference>
<dbReference type="InterPro" id="IPR018303">
    <property type="entry name" value="ATPase_P-typ_P_site"/>
</dbReference>
<keyword evidence="6 15" id="KW-0812">Transmembrane</keyword>
<dbReference type="InterPro" id="IPR008250">
    <property type="entry name" value="ATPase_P-typ_transduc_dom_A_sf"/>
</dbReference>
<feature type="transmembrane region" description="Helical" evidence="15">
    <location>
        <begin position="415"/>
        <end position="439"/>
    </location>
</feature>
<keyword evidence="4 15" id="KW-1003">Cell membrane</keyword>
<keyword evidence="9 15" id="KW-0067">ATP-binding</keyword>
<evidence type="ECO:0000313" key="17">
    <source>
        <dbReference type="EMBL" id="RKQ72604.1"/>
    </source>
</evidence>
<evidence type="ECO:0000256" key="14">
    <source>
        <dbReference type="ARBA" id="ARBA00023136"/>
    </source>
</evidence>
<evidence type="ECO:0000256" key="7">
    <source>
        <dbReference type="ARBA" id="ARBA00022723"/>
    </source>
</evidence>
<dbReference type="Pfam" id="PF12156">
    <property type="entry name" value="ATPase-cat_bd"/>
    <property type="match status" value="1"/>
</dbReference>
<dbReference type="InterPro" id="IPR023298">
    <property type="entry name" value="ATPase_P-typ_TM_dom_sf"/>
</dbReference>
<keyword evidence="12 15" id="KW-1133">Transmembrane helix</keyword>
<keyword evidence="14 15" id="KW-0472">Membrane</keyword>
<feature type="transmembrane region" description="Helical" evidence="15">
    <location>
        <begin position="732"/>
        <end position="748"/>
    </location>
</feature>
<dbReference type="Pfam" id="PF00403">
    <property type="entry name" value="HMA"/>
    <property type="match status" value="1"/>
</dbReference>
<dbReference type="SUPFAM" id="SSF81665">
    <property type="entry name" value="Calcium ATPase, transmembrane domain M"/>
    <property type="match status" value="1"/>
</dbReference>
<dbReference type="GO" id="GO:0043682">
    <property type="term" value="F:P-type divalent copper transporter activity"/>
    <property type="evidence" value="ECO:0007669"/>
    <property type="project" value="TreeGrafter"/>
</dbReference>
<feature type="transmembrane region" description="Helical" evidence="15">
    <location>
        <begin position="198"/>
        <end position="215"/>
    </location>
</feature>
<dbReference type="SUPFAM" id="SSF56784">
    <property type="entry name" value="HAD-like"/>
    <property type="match status" value="1"/>
</dbReference>
<dbReference type="InterPro" id="IPR023214">
    <property type="entry name" value="HAD_sf"/>
</dbReference>
<evidence type="ECO:0000313" key="18">
    <source>
        <dbReference type="Proteomes" id="UP000277424"/>
    </source>
</evidence>
<dbReference type="GO" id="GO:0016887">
    <property type="term" value="F:ATP hydrolysis activity"/>
    <property type="evidence" value="ECO:0007669"/>
    <property type="project" value="InterPro"/>
</dbReference>
<feature type="transmembrane region" description="Helical" evidence="15">
    <location>
        <begin position="259"/>
        <end position="277"/>
    </location>
</feature>
<evidence type="ECO:0000256" key="2">
    <source>
        <dbReference type="ARBA" id="ARBA00006024"/>
    </source>
</evidence>
<keyword evidence="5" id="KW-0597">Phosphoprotein</keyword>
<keyword evidence="10" id="KW-0460">Magnesium</keyword>